<gene>
    <name evidence="1" type="ORF">AB5J54_18600</name>
</gene>
<keyword evidence="1" id="KW-0560">Oxidoreductase</keyword>
<dbReference type="GO" id="GO:0005506">
    <property type="term" value="F:iron ion binding"/>
    <property type="evidence" value="ECO:0007669"/>
    <property type="project" value="UniProtKB-ARBA"/>
</dbReference>
<keyword evidence="1" id="KW-0223">Dioxygenase</keyword>
<proteinExistence type="predicted"/>
<sequence length="299" mass="33293">MNEEEKYRFDLNGYLVLEGVLDADELAALNSALDGHGLWEGENKHDFGLLKQYNPFIANAGPLHTTDRPVRDLLAHPKVLPYLEELLGADLRYDEGQVLFSRKGAGALVLHNGNTPWEYPPLSYQVRDGQIYAGHLIVAFCLTDALADQGGFAVVPGSHKSHFPMPDEYAAWEKTGDFVSRVPVKAGSVVLFADTATHGSWPWEADFERRVVFCRYTAGMVQHTSPAPVPEDVDSDDWTPVERRLLRPPFAWHQENDGGFKERQRTSVRTEEGWVMSEYAQQIIPAAGDAAETTAGERG</sequence>
<dbReference type="SUPFAM" id="SSF51197">
    <property type="entry name" value="Clavaminate synthase-like"/>
    <property type="match status" value="1"/>
</dbReference>
<name>A0AB39SYM2_9ACTN</name>
<dbReference type="InterPro" id="IPR008775">
    <property type="entry name" value="Phytyl_CoA_dOase-like"/>
</dbReference>
<dbReference type="EMBL" id="CP163444">
    <property type="protein sequence ID" value="XDQ72388.1"/>
    <property type="molecule type" value="Genomic_DNA"/>
</dbReference>
<dbReference type="PANTHER" id="PTHR20883">
    <property type="entry name" value="PHYTANOYL-COA DIOXYGENASE DOMAIN CONTAINING 1"/>
    <property type="match status" value="1"/>
</dbReference>
<organism evidence="1">
    <name type="scientific">Streptomyces sp. R44</name>
    <dbReference type="NCBI Taxonomy" id="3238633"/>
    <lineage>
        <taxon>Bacteria</taxon>
        <taxon>Bacillati</taxon>
        <taxon>Actinomycetota</taxon>
        <taxon>Actinomycetes</taxon>
        <taxon>Kitasatosporales</taxon>
        <taxon>Streptomycetaceae</taxon>
        <taxon>Streptomyces</taxon>
    </lineage>
</organism>
<protein>
    <submittedName>
        <fullName evidence="1">Phytanoyl-CoA dioxygenase family protein</fullName>
    </submittedName>
</protein>
<reference evidence="1" key="1">
    <citation type="submission" date="2024-07" db="EMBL/GenBank/DDBJ databases">
        <authorList>
            <person name="Yu S.T."/>
        </authorList>
    </citation>
    <scope>NUCLEOTIDE SEQUENCE</scope>
    <source>
        <strain evidence="1">R44</strain>
    </source>
</reference>
<dbReference type="RefSeq" id="WP_369145033.1">
    <property type="nucleotide sequence ID" value="NZ_CP163444.1"/>
</dbReference>
<dbReference type="GO" id="GO:0016706">
    <property type="term" value="F:2-oxoglutarate-dependent dioxygenase activity"/>
    <property type="evidence" value="ECO:0007669"/>
    <property type="project" value="UniProtKB-ARBA"/>
</dbReference>
<dbReference type="Pfam" id="PF05721">
    <property type="entry name" value="PhyH"/>
    <property type="match status" value="1"/>
</dbReference>
<dbReference type="Gene3D" id="2.60.120.620">
    <property type="entry name" value="q2cbj1_9rhob like domain"/>
    <property type="match status" value="1"/>
</dbReference>
<evidence type="ECO:0000313" key="1">
    <source>
        <dbReference type="EMBL" id="XDQ72388.1"/>
    </source>
</evidence>
<dbReference type="AlphaFoldDB" id="A0AB39SYM2"/>
<accession>A0AB39SYM2</accession>
<dbReference type="PANTHER" id="PTHR20883:SF48">
    <property type="entry name" value="ECTOINE DIOXYGENASE"/>
    <property type="match status" value="1"/>
</dbReference>